<protein>
    <submittedName>
        <fullName evidence="1">Uncharacterized protein</fullName>
    </submittedName>
</protein>
<evidence type="ECO:0000313" key="2">
    <source>
        <dbReference type="Proteomes" id="UP000677244"/>
    </source>
</evidence>
<organism evidence="1 2">
    <name type="scientific">Niastella soli</name>
    <dbReference type="NCBI Taxonomy" id="2821487"/>
    <lineage>
        <taxon>Bacteria</taxon>
        <taxon>Pseudomonadati</taxon>
        <taxon>Bacteroidota</taxon>
        <taxon>Chitinophagia</taxon>
        <taxon>Chitinophagales</taxon>
        <taxon>Chitinophagaceae</taxon>
        <taxon>Niastella</taxon>
    </lineage>
</organism>
<name>A0ABS3YTK9_9BACT</name>
<keyword evidence="2" id="KW-1185">Reference proteome</keyword>
<comment type="caution">
    <text evidence="1">The sequence shown here is derived from an EMBL/GenBank/DDBJ whole genome shotgun (WGS) entry which is preliminary data.</text>
</comment>
<dbReference type="EMBL" id="JAGHKO010000001">
    <property type="protein sequence ID" value="MBO9200770.1"/>
    <property type="molecule type" value="Genomic_DNA"/>
</dbReference>
<reference evidence="1 2" key="1">
    <citation type="submission" date="2021-03" db="EMBL/GenBank/DDBJ databases">
        <title>Assistant Professor.</title>
        <authorList>
            <person name="Huq M.A."/>
        </authorList>
    </citation>
    <scope>NUCLEOTIDE SEQUENCE [LARGE SCALE GENOMIC DNA]</scope>
    <source>
        <strain evidence="1 2">MAH-29</strain>
    </source>
</reference>
<gene>
    <name evidence="1" type="ORF">J7I42_10880</name>
</gene>
<proteinExistence type="predicted"/>
<sequence length="163" mass="19046">MHKFIISLILIIISVSVRAQEIEVPQLIEMLDWNSTRIDTTLKKEGYLLMQKDVDSASSLFQYSWFDKQEDGKAVVRSFIYADAAVRNLKSRLITYRTYKKEEYQQIAAWLLDNNYHSTAKFDFKEAQHTLYSNGTFTIRVKVITTALKDGRKYIAYELELGK</sequence>
<evidence type="ECO:0000313" key="1">
    <source>
        <dbReference type="EMBL" id="MBO9200770.1"/>
    </source>
</evidence>
<dbReference type="Proteomes" id="UP000677244">
    <property type="component" value="Unassembled WGS sequence"/>
</dbReference>
<accession>A0ABS3YTK9</accession>
<dbReference type="RefSeq" id="WP_209138807.1">
    <property type="nucleotide sequence ID" value="NZ_JAGHKO010000001.1"/>
</dbReference>